<comment type="caution">
    <text evidence="2">The sequence shown here is derived from an EMBL/GenBank/DDBJ whole genome shotgun (WGS) entry which is preliminary data.</text>
</comment>
<protein>
    <recommendedName>
        <fullName evidence="1">DUF6593 domain-containing protein</fullName>
    </recommendedName>
</protein>
<evidence type="ECO:0000259" key="1">
    <source>
        <dbReference type="Pfam" id="PF20236"/>
    </source>
</evidence>
<evidence type="ECO:0000313" key="2">
    <source>
        <dbReference type="EMBL" id="KAK5082501.1"/>
    </source>
</evidence>
<gene>
    <name evidence="2" type="ORF">LTR24_007999</name>
</gene>
<dbReference type="Proteomes" id="UP001345013">
    <property type="component" value="Unassembled WGS sequence"/>
</dbReference>
<feature type="domain" description="DUF6593" evidence="1">
    <location>
        <begin position="46"/>
        <end position="178"/>
    </location>
</feature>
<keyword evidence="3" id="KW-1185">Reference proteome</keyword>
<organism evidence="2 3">
    <name type="scientific">Lithohypha guttulata</name>
    <dbReference type="NCBI Taxonomy" id="1690604"/>
    <lineage>
        <taxon>Eukaryota</taxon>
        <taxon>Fungi</taxon>
        <taxon>Dikarya</taxon>
        <taxon>Ascomycota</taxon>
        <taxon>Pezizomycotina</taxon>
        <taxon>Eurotiomycetes</taxon>
        <taxon>Chaetothyriomycetidae</taxon>
        <taxon>Chaetothyriales</taxon>
        <taxon>Trichomeriaceae</taxon>
        <taxon>Lithohypha</taxon>
    </lineage>
</organism>
<reference evidence="2 3" key="1">
    <citation type="submission" date="2023-08" db="EMBL/GenBank/DDBJ databases">
        <title>Black Yeasts Isolated from many extreme environments.</title>
        <authorList>
            <person name="Coleine C."/>
            <person name="Stajich J.E."/>
            <person name="Selbmann L."/>
        </authorList>
    </citation>
    <scope>NUCLEOTIDE SEQUENCE [LARGE SCALE GENOMIC DNA]</scope>
    <source>
        <strain evidence="2 3">CCFEE 5885</strain>
    </source>
</reference>
<evidence type="ECO:0000313" key="3">
    <source>
        <dbReference type="Proteomes" id="UP001345013"/>
    </source>
</evidence>
<proteinExistence type="predicted"/>
<dbReference type="InterPro" id="IPR046528">
    <property type="entry name" value="DUF6593"/>
</dbReference>
<sequence>MNKQKYQFTNIIPNETAASEVYPSRTLEIQHQGKLSSSIDVRDVGNSRPLYTIKTKTFKPQLTFTSCSDNQTLAIVEHHNFSRKIDITLRGQSTTIKPERKPKSTYTYTSPTTSAVLTWKFDRWTSMDMVCLDERGMALARFRYAEWTMTKLGTLEIVGHAAAGGQMFEELVVTCVTVVDHWQREAVAGAAAAVA</sequence>
<dbReference type="EMBL" id="JAVRRG010000129">
    <property type="protein sequence ID" value="KAK5082501.1"/>
    <property type="molecule type" value="Genomic_DNA"/>
</dbReference>
<dbReference type="Pfam" id="PF20236">
    <property type="entry name" value="DUF6593"/>
    <property type="match status" value="1"/>
</dbReference>
<name>A0ABR0K1Q6_9EURO</name>
<accession>A0ABR0K1Q6</accession>